<reference evidence="13 14" key="1">
    <citation type="submission" date="2024-04" db="EMBL/GenBank/DDBJ databases">
        <authorList>
            <consortium name="Genoscope - CEA"/>
            <person name="William W."/>
        </authorList>
    </citation>
    <scope>NUCLEOTIDE SEQUENCE [LARGE SCALE GENOMIC DNA]</scope>
</reference>
<evidence type="ECO:0000256" key="7">
    <source>
        <dbReference type="ARBA" id="ARBA00023125"/>
    </source>
</evidence>
<keyword evidence="6" id="KW-0805">Transcription regulation</keyword>
<feature type="region of interest" description="Disordered" evidence="11">
    <location>
        <begin position="337"/>
        <end position="368"/>
    </location>
</feature>
<feature type="compositionally biased region" description="Polar residues" evidence="11">
    <location>
        <begin position="662"/>
        <end position="672"/>
    </location>
</feature>
<feature type="domain" description="C2H2-type" evidence="12">
    <location>
        <begin position="1272"/>
        <end position="1295"/>
    </location>
</feature>
<feature type="compositionally biased region" description="Basic and acidic residues" evidence="11">
    <location>
        <begin position="823"/>
        <end position="837"/>
    </location>
</feature>
<evidence type="ECO:0000259" key="12">
    <source>
        <dbReference type="PROSITE" id="PS50157"/>
    </source>
</evidence>
<feature type="compositionally biased region" description="Pro residues" evidence="11">
    <location>
        <begin position="1029"/>
        <end position="1046"/>
    </location>
</feature>
<sequence length="1386" mass="151799">MPRGFMVKRVWVESDEEWSEGEIEGKKSKASDDLKDPPLNRNNAGNDTVKGHPSSSDQQLNIEQSWQRSEVVVREDHSRCLCQDRSVTPLSKFSGIGSNNNITCANSPSLPTEIRNHIPFWSHFDPTPRPKEDAARNRRTNFRDVNSLVTSLQSCPTNPGVKDSQTLGHGAWGGKARPDTQHDFKLMTLKDSDYLSPSWGRIPGKNSPTKTDYSHNAEITLGFPSKCAALDTGGAVGSHKGHHQIESLDDESVDTAMGVKLPHSAAHHASVVNGNFQFQIETQRSRSCPDHCTDRDSCQTTFGVRRLDCSPQTAEVSPLCQMNYKFMNDQRRTCAQTEDATDQRKPDACFTNGNDFSGTEDGRGATEPHPPAENGIYTTACQTTVTAGDGNPISFQGKVLRDIRVTGTDVLYDRASAPRGTFSQIPNVENNPTHSMKSTFPNNQRPWLAARISPTVIGQFPTGILTTDALIFIPVDTQNEHAVGPHLTTLSFNNMAPFVVSSVGQCAAPASESVPEKSYFRTGTILSGTSLTAGACAGSDNLSRSLHFGEAVPLRFNLKASASSKSHVTTWTPIGVQPSHDVAKTNQASNTDERPPLYTMGSKCQCVKGQCVKYPCSPPFSKEINSIKFEPLQISDLAISPMNSASPHEHFPSRNVLVDSRVASSASRNNPPISTPKLGSSPPLLTSKLVSHPTLSTPKLTSNSTLSALNLAHISTLSTPKLTSDTTLSTRKLTSNTTLSTPKLTSNSNQPCFFRNDSHESQHAASPRDVFNTSPLDLTAGKLTHMNTRTKKQQTLDTYKAEYLHRTPEDRLLPPDTVKPPQRCRDGQRKFKHEHSDTVLSSEHRHPKSHARRRLIAMELSELDGRTAGSGRHDGLSIIADTNAVTQENSDETGELTSKLNEKRLALTPSELHSTSLPAENTYKLLNYSKVRLKTANNDIVLPPDALSLEDSPFSSVAFGPCLTPTCGNVPAAVQKTSNHRPPPQPHLRIPKFHQETQFMPNRIEPPPTSPPTTAPTSPPTTASTSPPTTAPTSPPTTAPTSPPTTAPTSLPTTPVSFGSVMATSPSHETVSAPSSPKRFSVHSLLSISAPVSPQFSGLSAQGASSRIVGEAQSKGQISSLPVLTNCVPGSLQPVPMISPDLIESDIKTVEIVNCRTADMVSGTKAEIVNVRTAEMVNGGFGIKNPLFVKSKQEDLQHLQPLKDKEKPQQKPGDKLKCQVCHKEFDLQRHLSRHLTCHSEYKRYLCRVCNKGFNDTFDLKRHIRTHTGVRPYRCATCDKSFTQRCSLESHSRKVHGITLQYAHKQRRRKLYVCEDCGNTTEDPSLHFLHIKTTHPSSAVLHKFYDKRQFKFSEGAVPKLLCTDLELSRSPSEESHLGENTRERRMS</sequence>
<evidence type="ECO:0000313" key="13">
    <source>
        <dbReference type="EMBL" id="CAL1541226.1"/>
    </source>
</evidence>
<accession>A0AAV2I3G8</accession>
<evidence type="ECO:0000256" key="8">
    <source>
        <dbReference type="ARBA" id="ARBA00023163"/>
    </source>
</evidence>
<name>A0AAV2I3G8_LYMST</name>
<keyword evidence="8" id="KW-0804">Transcription</keyword>
<feature type="domain" description="C2H2-type" evidence="12">
    <location>
        <begin position="1244"/>
        <end position="1271"/>
    </location>
</feature>
<feature type="region of interest" description="Disordered" evidence="11">
    <location>
        <begin position="733"/>
        <end position="753"/>
    </location>
</feature>
<evidence type="ECO:0000256" key="4">
    <source>
        <dbReference type="ARBA" id="ARBA00022771"/>
    </source>
</evidence>
<feature type="domain" description="C2H2-type" evidence="12">
    <location>
        <begin position="1216"/>
        <end position="1243"/>
    </location>
</feature>
<feature type="region of interest" description="Disordered" evidence="11">
    <location>
        <begin position="810"/>
        <end position="850"/>
    </location>
</feature>
<comment type="caution">
    <text evidence="13">The sequence shown here is derived from an EMBL/GenBank/DDBJ whole genome shotgun (WGS) entry which is preliminary data.</text>
</comment>
<dbReference type="GO" id="GO:0000981">
    <property type="term" value="F:DNA-binding transcription factor activity, RNA polymerase II-specific"/>
    <property type="evidence" value="ECO:0007669"/>
    <property type="project" value="TreeGrafter"/>
</dbReference>
<dbReference type="Gene3D" id="3.30.160.60">
    <property type="entry name" value="Classic Zinc Finger"/>
    <property type="match status" value="2"/>
</dbReference>
<dbReference type="PROSITE" id="PS50157">
    <property type="entry name" value="ZINC_FINGER_C2H2_2"/>
    <property type="match status" value="3"/>
</dbReference>
<dbReference type="EMBL" id="CAXITT010000420">
    <property type="protein sequence ID" value="CAL1541226.1"/>
    <property type="molecule type" value="Genomic_DNA"/>
</dbReference>
<evidence type="ECO:0000313" key="14">
    <source>
        <dbReference type="Proteomes" id="UP001497497"/>
    </source>
</evidence>
<evidence type="ECO:0000256" key="6">
    <source>
        <dbReference type="ARBA" id="ARBA00023015"/>
    </source>
</evidence>
<keyword evidence="9" id="KW-0539">Nucleus</keyword>
<keyword evidence="3" id="KW-0677">Repeat</keyword>
<dbReference type="SUPFAM" id="SSF57667">
    <property type="entry name" value="beta-beta-alpha zinc fingers"/>
    <property type="match status" value="1"/>
</dbReference>
<dbReference type="GO" id="GO:0008270">
    <property type="term" value="F:zinc ion binding"/>
    <property type="evidence" value="ECO:0007669"/>
    <property type="project" value="UniProtKB-KW"/>
</dbReference>
<dbReference type="GO" id="GO:0000978">
    <property type="term" value="F:RNA polymerase II cis-regulatory region sequence-specific DNA binding"/>
    <property type="evidence" value="ECO:0007669"/>
    <property type="project" value="TreeGrafter"/>
</dbReference>
<keyword evidence="2" id="KW-0479">Metal-binding</keyword>
<organism evidence="13 14">
    <name type="scientific">Lymnaea stagnalis</name>
    <name type="common">Great pond snail</name>
    <name type="synonym">Helix stagnalis</name>
    <dbReference type="NCBI Taxonomy" id="6523"/>
    <lineage>
        <taxon>Eukaryota</taxon>
        <taxon>Metazoa</taxon>
        <taxon>Spiralia</taxon>
        <taxon>Lophotrochozoa</taxon>
        <taxon>Mollusca</taxon>
        <taxon>Gastropoda</taxon>
        <taxon>Heterobranchia</taxon>
        <taxon>Euthyneura</taxon>
        <taxon>Panpulmonata</taxon>
        <taxon>Hygrophila</taxon>
        <taxon>Lymnaeoidea</taxon>
        <taxon>Lymnaeidae</taxon>
        <taxon>Lymnaea</taxon>
    </lineage>
</organism>
<proteinExistence type="predicted"/>
<evidence type="ECO:0000256" key="5">
    <source>
        <dbReference type="ARBA" id="ARBA00022833"/>
    </source>
</evidence>
<feature type="region of interest" description="Disordered" evidence="11">
    <location>
        <begin position="1000"/>
        <end position="1077"/>
    </location>
</feature>
<dbReference type="InterPro" id="IPR036236">
    <property type="entry name" value="Znf_C2H2_sf"/>
</dbReference>
<dbReference type="InterPro" id="IPR027756">
    <property type="entry name" value="Ovo-like"/>
</dbReference>
<dbReference type="GO" id="GO:0005634">
    <property type="term" value="C:nucleus"/>
    <property type="evidence" value="ECO:0007669"/>
    <property type="project" value="UniProtKB-SubCell"/>
</dbReference>
<feature type="compositionally biased region" description="Basic and acidic residues" evidence="11">
    <location>
        <begin position="23"/>
        <end position="38"/>
    </location>
</feature>
<evidence type="ECO:0000256" key="11">
    <source>
        <dbReference type="SAM" id="MobiDB-lite"/>
    </source>
</evidence>
<keyword evidence="14" id="KW-1185">Reference proteome</keyword>
<feature type="compositionally biased region" description="Polar residues" evidence="11">
    <location>
        <begin position="1062"/>
        <end position="1075"/>
    </location>
</feature>
<feature type="compositionally biased region" description="Pro residues" evidence="11">
    <location>
        <begin position="1004"/>
        <end position="1019"/>
    </location>
</feature>
<evidence type="ECO:0000256" key="10">
    <source>
        <dbReference type="PROSITE-ProRule" id="PRU00042"/>
    </source>
</evidence>
<dbReference type="PROSITE" id="PS00028">
    <property type="entry name" value="ZINC_FINGER_C2H2_1"/>
    <property type="match status" value="3"/>
</dbReference>
<comment type="subcellular location">
    <subcellularLocation>
        <location evidence="1">Nucleus</location>
    </subcellularLocation>
</comment>
<evidence type="ECO:0000256" key="2">
    <source>
        <dbReference type="ARBA" id="ARBA00022723"/>
    </source>
</evidence>
<keyword evidence="7" id="KW-0238">DNA-binding</keyword>
<dbReference type="PANTHER" id="PTHR10032">
    <property type="entry name" value="ZINC FINGER PROTEIN WITH KRAB AND SCAN DOMAINS"/>
    <property type="match status" value="1"/>
</dbReference>
<evidence type="ECO:0000256" key="9">
    <source>
        <dbReference type="ARBA" id="ARBA00023242"/>
    </source>
</evidence>
<dbReference type="PANTHER" id="PTHR10032:SF271">
    <property type="entry name" value="RH12261P-RELATED"/>
    <property type="match status" value="1"/>
</dbReference>
<protein>
    <recommendedName>
        <fullName evidence="12">C2H2-type domain-containing protein</fullName>
    </recommendedName>
</protein>
<dbReference type="FunFam" id="3.30.160.60:FF:000452">
    <property type="entry name" value="Transcription factor Ovo-like 2"/>
    <property type="match status" value="1"/>
</dbReference>
<dbReference type="GO" id="GO:0009913">
    <property type="term" value="P:epidermal cell differentiation"/>
    <property type="evidence" value="ECO:0007669"/>
    <property type="project" value="TreeGrafter"/>
</dbReference>
<dbReference type="Pfam" id="PF00096">
    <property type="entry name" value="zf-C2H2"/>
    <property type="match status" value="2"/>
</dbReference>
<keyword evidence="5" id="KW-0862">Zinc</keyword>
<dbReference type="FunFam" id="3.30.160.60:FF:000325">
    <property type="entry name" value="ZFP90 zinc finger protein"/>
    <property type="match status" value="1"/>
</dbReference>
<feature type="compositionally biased region" description="Polar residues" evidence="11">
    <location>
        <begin position="733"/>
        <end position="751"/>
    </location>
</feature>
<gene>
    <name evidence="13" type="ORF">GSLYS_00014861001</name>
</gene>
<dbReference type="SMART" id="SM00355">
    <property type="entry name" value="ZnF_C2H2"/>
    <property type="match status" value="4"/>
</dbReference>
<dbReference type="InterPro" id="IPR013087">
    <property type="entry name" value="Znf_C2H2_type"/>
</dbReference>
<keyword evidence="4 10" id="KW-0863">Zinc-finger</keyword>
<evidence type="ECO:0000256" key="3">
    <source>
        <dbReference type="ARBA" id="ARBA00022737"/>
    </source>
</evidence>
<feature type="region of interest" description="Disordered" evidence="11">
    <location>
        <begin position="662"/>
        <end position="701"/>
    </location>
</feature>
<evidence type="ECO:0000256" key="1">
    <source>
        <dbReference type="ARBA" id="ARBA00004123"/>
    </source>
</evidence>
<feature type="region of interest" description="Disordered" evidence="11">
    <location>
        <begin position="14"/>
        <end position="59"/>
    </location>
</feature>
<dbReference type="Proteomes" id="UP001497497">
    <property type="component" value="Unassembled WGS sequence"/>
</dbReference>